<keyword evidence="1" id="KW-0812">Transmembrane</keyword>
<reference evidence="2" key="1">
    <citation type="journal article" date="2014" name="Front. Microbiol.">
        <title>High frequency of phylogenetically diverse reductive dehalogenase-homologous genes in deep subseafloor sedimentary metagenomes.</title>
        <authorList>
            <person name="Kawai M."/>
            <person name="Futagami T."/>
            <person name="Toyoda A."/>
            <person name="Takaki Y."/>
            <person name="Nishi S."/>
            <person name="Hori S."/>
            <person name="Arai W."/>
            <person name="Tsubouchi T."/>
            <person name="Morono Y."/>
            <person name="Uchiyama I."/>
            <person name="Ito T."/>
            <person name="Fujiyama A."/>
            <person name="Inagaki F."/>
            <person name="Takami H."/>
        </authorList>
    </citation>
    <scope>NUCLEOTIDE SEQUENCE</scope>
    <source>
        <strain evidence="2">Expedition CK06-06</strain>
    </source>
</reference>
<dbReference type="EMBL" id="BART01040034">
    <property type="protein sequence ID" value="GAH25482.1"/>
    <property type="molecule type" value="Genomic_DNA"/>
</dbReference>
<feature type="transmembrane region" description="Helical" evidence="1">
    <location>
        <begin position="40"/>
        <end position="59"/>
    </location>
</feature>
<dbReference type="AlphaFoldDB" id="X1DYZ9"/>
<evidence type="ECO:0000256" key="1">
    <source>
        <dbReference type="SAM" id="Phobius"/>
    </source>
</evidence>
<evidence type="ECO:0000313" key="2">
    <source>
        <dbReference type="EMBL" id="GAH25482.1"/>
    </source>
</evidence>
<comment type="caution">
    <text evidence="2">The sequence shown here is derived from an EMBL/GenBank/DDBJ whole genome shotgun (WGS) entry which is preliminary data.</text>
</comment>
<keyword evidence="1" id="KW-0472">Membrane</keyword>
<proteinExistence type="predicted"/>
<gene>
    <name evidence="2" type="ORF">S01H4_65430</name>
</gene>
<accession>X1DYZ9</accession>
<feature type="transmembrane region" description="Helical" evidence="1">
    <location>
        <begin position="12"/>
        <end position="34"/>
    </location>
</feature>
<feature type="non-terminal residue" evidence="2">
    <location>
        <position position="90"/>
    </location>
</feature>
<protein>
    <submittedName>
        <fullName evidence="2">Uncharacterized protein</fullName>
    </submittedName>
</protein>
<sequence>MVMAIPRRAKPAKISAPIIAVAISWVLGLILGLIPVVGEIIGAILITPIAITGATLLYYDLRVRREGYNLEKMASELGIAKEPSQTGTGP</sequence>
<organism evidence="2">
    <name type="scientific">marine sediment metagenome</name>
    <dbReference type="NCBI Taxonomy" id="412755"/>
    <lineage>
        <taxon>unclassified sequences</taxon>
        <taxon>metagenomes</taxon>
        <taxon>ecological metagenomes</taxon>
    </lineage>
</organism>
<name>X1DYZ9_9ZZZZ</name>
<keyword evidence="1" id="KW-1133">Transmembrane helix</keyword>